<evidence type="ECO:0000313" key="1">
    <source>
        <dbReference type="EMBL" id="GBP52963.1"/>
    </source>
</evidence>
<keyword evidence="2" id="KW-1185">Reference proteome</keyword>
<sequence length="115" mass="12723">MQILPSVMIKLDLDPSRLRLNSSALKSDLGTAPYSNSEQALDSNFSPTLDSDLGAVLDFDLFQSRLPILFFGPFIEDIPSLLSQYGSGAVKGHRHQRDNNVRDQQLTTLCEARSV</sequence>
<gene>
    <name evidence="1" type="ORF">EVAR_97555_1</name>
</gene>
<dbReference type="AlphaFoldDB" id="A0A4C1WPP0"/>
<dbReference type="EMBL" id="BGZK01000613">
    <property type="protein sequence ID" value="GBP52963.1"/>
    <property type="molecule type" value="Genomic_DNA"/>
</dbReference>
<evidence type="ECO:0000313" key="2">
    <source>
        <dbReference type="Proteomes" id="UP000299102"/>
    </source>
</evidence>
<dbReference type="Proteomes" id="UP000299102">
    <property type="component" value="Unassembled WGS sequence"/>
</dbReference>
<proteinExistence type="predicted"/>
<comment type="caution">
    <text evidence="1">The sequence shown here is derived from an EMBL/GenBank/DDBJ whole genome shotgun (WGS) entry which is preliminary data.</text>
</comment>
<reference evidence="1 2" key="1">
    <citation type="journal article" date="2019" name="Commun. Biol.">
        <title>The bagworm genome reveals a unique fibroin gene that provides high tensile strength.</title>
        <authorList>
            <person name="Kono N."/>
            <person name="Nakamura H."/>
            <person name="Ohtoshi R."/>
            <person name="Tomita M."/>
            <person name="Numata K."/>
            <person name="Arakawa K."/>
        </authorList>
    </citation>
    <scope>NUCLEOTIDE SEQUENCE [LARGE SCALE GENOMIC DNA]</scope>
</reference>
<name>A0A4C1WPP0_EUMVA</name>
<accession>A0A4C1WPP0</accession>
<protein>
    <submittedName>
        <fullName evidence="1">Uncharacterized protein</fullName>
    </submittedName>
</protein>
<organism evidence="1 2">
    <name type="scientific">Eumeta variegata</name>
    <name type="common">Bagworm moth</name>
    <name type="synonym">Eumeta japonica</name>
    <dbReference type="NCBI Taxonomy" id="151549"/>
    <lineage>
        <taxon>Eukaryota</taxon>
        <taxon>Metazoa</taxon>
        <taxon>Ecdysozoa</taxon>
        <taxon>Arthropoda</taxon>
        <taxon>Hexapoda</taxon>
        <taxon>Insecta</taxon>
        <taxon>Pterygota</taxon>
        <taxon>Neoptera</taxon>
        <taxon>Endopterygota</taxon>
        <taxon>Lepidoptera</taxon>
        <taxon>Glossata</taxon>
        <taxon>Ditrysia</taxon>
        <taxon>Tineoidea</taxon>
        <taxon>Psychidae</taxon>
        <taxon>Oiketicinae</taxon>
        <taxon>Eumeta</taxon>
    </lineage>
</organism>